<dbReference type="EMBL" id="CM056813">
    <property type="protein sequence ID" value="KAJ8638982.1"/>
    <property type="molecule type" value="Genomic_DNA"/>
</dbReference>
<sequence>MLKRAIPSIGNSDSSYYNFTRSTPSNCAQGKLNLVSSYSYLEAFYTLSAIILWIYDGKPPFILSKAPEKKVDEWRRI</sequence>
<keyword evidence="2" id="KW-1185">Reference proteome</keyword>
<proteinExistence type="predicted"/>
<organism evidence="1 2">
    <name type="scientific">Persea americana</name>
    <name type="common">Avocado</name>
    <dbReference type="NCBI Taxonomy" id="3435"/>
    <lineage>
        <taxon>Eukaryota</taxon>
        <taxon>Viridiplantae</taxon>
        <taxon>Streptophyta</taxon>
        <taxon>Embryophyta</taxon>
        <taxon>Tracheophyta</taxon>
        <taxon>Spermatophyta</taxon>
        <taxon>Magnoliopsida</taxon>
        <taxon>Magnoliidae</taxon>
        <taxon>Laurales</taxon>
        <taxon>Lauraceae</taxon>
        <taxon>Persea</taxon>
    </lineage>
</organism>
<gene>
    <name evidence="1" type="ORF">MRB53_015676</name>
</gene>
<evidence type="ECO:0000313" key="2">
    <source>
        <dbReference type="Proteomes" id="UP001234297"/>
    </source>
</evidence>
<accession>A0ACC2LZT3</accession>
<name>A0ACC2LZT3_PERAE</name>
<reference evidence="1 2" key="1">
    <citation type="journal article" date="2022" name="Hortic Res">
        <title>A haplotype resolved chromosomal level avocado genome allows analysis of novel avocado genes.</title>
        <authorList>
            <person name="Nath O."/>
            <person name="Fletcher S.J."/>
            <person name="Hayward A."/>
            <person name="Shaw L.M."/>
            <person name="Masouleh A.K."/>
            <person name="Furtado A."/>
            <person name="Henry R.J."/>
            <person name="Mitter N."/>
        </authorList>
    </citation>
    <scope>NUCLEOTIDE SEQUENCE [LARGE SCALE GENOMIC DNA]</scope>
    <source>
        <strain evidence="2">cv. Hass</strain>
    </source>
</reference>
<dbReference type="Proteomes" id="UP001234297">
    <property type="component" value="Chromosome 5"/>
</dbReference>
<evidence type="ECO:0000313" key="1">
    <source>
        <dbReference type="EMBL" id="KAJ8638982.1"/>
    </source>
</evidence>
<protein>
    <submittedName>
        <fullName evidence="1">Uncharacterized protein</fullName>
    </submittedName>
</protein>
<comment type="caution">
    <text evidence="1">The sequence shown here is derived from an EMBL/GenBank/DDBJ whole genome shotgun (WGS) entry which is preliminary data.</text>
</comment>